<evidence type="ECO:0000313" key="1">
    <source>
        <dbReference type="EMBL" id="TQF15833.1"/>
    </source>
</evidence>
<dbReference type="AlphaFoldDB" id="A0A540X3M6"/>
<dbReference type="OrthoDB" id="5524747at2"/>
<keyword evidence="2" id="KW-1185">Reference proteome</keyword>
<reference evidence="1 2" key="1">
    <citation type="submission" date="2019-06" db="EMBL/GenBank/DDBJ databases">
        <authorList>
            <person name="Livingstone P."/>
            <person name="Whitworth D."/>
        </authorList>
    </citation>
    <scope>NUCLEOTIDE SEQUENCE [LARGE SCALE GENOMIC DNA]</scope>
    <source>
        <strain evidence="1 2">AM401</strain>
    </source>
</reference>
<dbReference type="Proteomes" id="UP000315369">
    <property type="component" value="Unassembled WGS sequence"/>
</dbReference>
<name>A0A540X3M6_9BACT</name>
<organism evidence="1 2">
    <name type="scientific">Myxococcus llanfairpwllgwyngyllgogerychwyrndrobwllllantysiliogogogochensis</name>
    <dbReference type="NCBI Taxonomy" id="2590453"/>
    <lineage>
        <taxon>Bacteria</taxon>
        <taxon>Pseudomonadati</taxon>
        <taxon>Myxococcota</taxon>
        <taxon>Myxococcia</taxon>
        <taxon>Myxococcales</taxon>
        <taxon>Cystobacterineae</taxon>
        <taxon>Myxococcaceae</taxon>
        <taxon>Myxococcus</taxon>
    </lineage>
</organism>
<dbReference type="RefSeq" id="WP_141642455.1">
    <property type="nucleotide sequence ID" value="NZ_VIFM01000034.1"/>
</dbReference>
<evidence type="ECO:0000313" key="2">
    <source>
        <dbReference type="Proteomes" id="UP000315369"/>
    </source>
</evidence>
<comment type="caution">
    <text evidence="1">The sequence shown here is derived from an EMBL/GenBank/DDBJ whole genome shotgun (WGS) entry which is preliminary data.</text>
</comment>
<protein>
    <submittedName>
        <fullName evidence="1">Uncharacterized protein</fullName>
    </submittedName>
</protein>
<proteinExistence type="predicted"/>
<sequence length="293" mass="32780">MLPLQRWLSPEEAAEVLRPYAAFKQRSAGNGMDVDALVLSDGFFSGAGLFTGGRVSSLMLENTRGSTFIDGDLVVDGWFENPGGLVFVRGNLIAHTVYTSEYLVILGDLRVRRLFGEDEPLGTCVFGDAYVESAIFSHNHQFNVWGTAHLGEEVHDEVHGREALQQRLVDWGLLSDPRQEVPSDVVRHGLRGLAESWGPLSDELASLRYTPKPSDFVAEPPVRPPRPDIILELEQWFATTTLPQRQQLEALRTQWLARLSDSTVRAEAQRVIRKHINSKKLITDRDVLLQDLG</sequence>
<dbReference type="EMBL" id="VIFM01000034">
    <property type="protein sequence ID" value="TQF15833.1"/>
    <property type="molecule type" value="Genomic_DNA"/>
</dbReference>
<accession>A0A540X3M6</accession>
<gene>
    <name evidence="1" type="ORF">FJV41_11300</name>
</gene>